<accession>A0A1D2QN32</accession>
<gene>
    <name evidence="1" type="ORF">AB835_11240</name>
</gene>
<dbReference type="AlphaFoldDB" id="A0A1D2QN32"/>
<dbReference type="EMBL" id="MDLC01000044">
    <property type="protein sequence ID" value="ODS22970.1"/>
    <property type="molecule type" value="Genomic_DNA"/>
</dbReference>
<comment type="caution">
    <text evidence="1">The sequence shown here is derived from an EMBL/GenBank/DDBJ whole genome shotgun (WGS) entry which is preliminary data.</text>
</comment>
<organism evidence="1 2">
    <name type="scientific">Candidatus Endobugula sertula</name>
    <name type="common">Bugula neritina bacterial symbiont</name>
    <dbReference type="NCBI Taxonomy" id="62101"/>
    <lineage>
        <taxon>Bacteria</taxon>
        <taxon>Pseudomonadati</taxon>
        <taxon>Pseudomonadota</taxon>
        <taxon>Gammaproteobacteria</taxon>
        <taxon>Cellvibrionales</taxon>
        <taxon>Cellvibrionaceae</taxon>
        <taxon>Candidatus Endobugula</taxon>
    </lineage>
</organism>
<proteinExistence type="predicted"/>
<dbReference type="STRING" id="62101.AB835_11240"/>
<evidence type="ECO:0000313" key="2">
    <source>
        <dbReference type="Proteomes" id="UP000242502"/>
    </source>
</evidence>
<dbReference type="Proteomes" id="UP000242502">
    <property type="component" value="Unassembled WGS sequence"/>
</dbReference>
<sequence>MPLGSVIFIIVLILPIMDEIVGGWQFRSLCKENTIINVDRSTAVGKTVYLAKSSSINVENSWVNIVYEPRIFVDIKTNESIISFNDLIADGGLLVHMVDFWEGRTPMIFDASCVPINNQDLEILFKQLNIKVVPRPELNNGELK</sequence>
<name>A0A1D2QN32_9GAMM</name>
<protein>
    <submittedName>
        <fullName evidence="1">Uncharacterized protein</fullName>
    </submittedName>
</protein>
<evidence type="ECO:0000313" key="1">
    <source>
        <dbReference type="EMBL" id="ODS22970.1"/>
    </source>
</evidence>
<reference evidence="1 2" key="1">
    <citation type="journal article" date="2016" name="Appl. Environ. Microbiol.">
        <title>Lack of Overt Genome Reduction in the Bryostatin-Producing Bryozoan Symbiont "Candidatus Endobugula sertula".</title>
        <authorList>
            <person name="Miller I.J."/>
            <person name="Vanee N."/>
            <person name="Fong S.S."/>
            <person name="Lim-Fong G.E."/>
            <person name="Kwan J.C."/>
        </authorList>
    </citation>
    <scope>NUCLEOTIDE SEQUENCE [LARGE SCALE GENOMIC DNA]</scope>
    <source>
        <strain evidence="1">AB1-4</strain>
    </source>
</reference>